<gene>
    <name evidence="2" type="ORF">BBBOND_0110760</name>
</gene>
<name>A0A061D7A0_BABBI</name>
<accession>A0A061D7A0</accession>
<proteinExistence type="predicted"/>
<protein>
    <submittedName>
        <fullName evidence="2">Uncharacterized protein</fullName>
    </submittedName>
</protein>
<dbReference type="KEGG" id="bbig:BBBOND_0110760"/>
<keyword evidence="3" id="KW-1185">Reference proteome</keyword>
<dbReference type="OrthoDB" id="365966at2759"/>
<dbReference type="Proteomes" id="UP000033188">
    <property type="component" value="Chromosome 1"/>
</dbReference>
<dbReference type="VEuPathDB" id="PiroplasmaDB:BBBOND_0110760"/>
<evidence type="ECO:0000313" key="3">
    <source>
        <dbReference type="Proteomes" id="UP000033188"/>
    </source>
</evidence>
<dbReference type="RefSeq" id="XP_012766965.1">
    <property type="nucleotide sequence ID" value="XM_012911511.1"/>
</dbReference>
<feature type="chain" id="PRO_5001600111" evidence="1">
    <location>
        <begin position="26"/>
        <end position="240"/>
    </location>
</feature>
<sequence length="240" mass="27197">MSSFVRRSFALIFFAAFIGAHLVFGDEHASANAHADVTKPSRCPKGADCAIINELDKRHIHLGTFDGLDRKPLVITVHKSNLKERRVYAVTALSEQSTGNEWMSIGILNEEEHKEVKGHHQNYYRKILTEKFMCDTMRFGQYAHGIETLSFISYNVKLTPEDLKRLKGYPEGSQYEIELSEDTQSMFNMPETDGPEYSKGSIMINPEVAEGKYYLDFAYGNPFGGPKMVCFKEVIVKVLP</sequence>
<dbReference type="GeneID" id="24563320"/>
<organism evidence="2 3">
    <name type="scientific">Babesia bigemina</name>
    <dbReference type="NCBI Taxonomy" id="5866"/>
    <lineage>
        <taxon>Eukaryota</taxon>
        <taxon>Sar</taxon>
        <taxon>Alveolata</taxon>
        <taxon>Apicomplexa</taxon>
        <taxon>Aconoidasida</taxon>
        <taxon>Piroplasmida</taxon>
        <taxon>Babesiidae</taxon>
        <taxon>Babesia</taxon>
    </lineage>
</organism>
<reference evidence="3" key="1">
    <citation type="journal article" date="2014" name="Nucleic Acids Res.">
        <title>The evolutionary dynamics of variant antigen genes in Babesia reveal a history of genomic innovation underlying host-parasite interaction.</title>
        <authorList>
            <person name="Jackson A.P."/>
            <person name="Otto T.D."/>
            <person name="Darby A."/>
            <person name="Ramaprasad A."/>
            <person name="Xia D."/>
            <person name="Echaide I.E."/>
            <person name="Farber M."/>
            <person name="Gahlot S."/>
            <person name="Gamble J."/>
            <person name="Gupta D."/>
            <person name="Gupta Y."/>
            <person name="Jackson L."/>
            <person name="Malandrin L."/>
            <person name="Malas T.B."/>
            <person name="Moussa E."/>
            <person name="Nair M."/>
            <person name="Reid A.J."/>
            <person name="Sanders M."/>
            <person name="Sharma J."/>
            <person name="Tracey A."/>
            <person name="Quail M.A."/>
            <person name="Weir W."/>
            <person name="Wastling J.M."/>
            <person name="Hall N."/>
            <person name="Willadsen P."/>
            <person name="Lingelbach K."/>
            <person name="Shiels B."/>
            <person name="Tait A."/>
            <person name="Berriman M."/>
            <person name="Allred D.R."/>
            <person name="Pain A."/>
        </authorList>
    </citation>
    <scope>NUCLEOTIDE SEQUENCE [LARGE SCALE GENOMIC DNA]</scope>
    <source>
        <strain evidence="3">Bond</strain>
    </source>
</reference>
<feature type="signal peptide" evidence="1">
    <location>
        <begin position="1"/>
        <end position="25"/>
    </location>
</feature>
<evidence type="ECO:0000313" key="2">
    <source>
        <dbReference type="EMBL" id="CDR94779.1"/>
    </source>
</evidence>
<keyword evidence="1" id="KW-0732">Signal</keyword>
<evidence type="ECO:0000256" key="1">
    <source>
        <dbReference type="SAM" id="SignalP"/>
    </source>
</evidence>
<dbReference type="EMBL" id="LK391707">
    <property type="protein sequence ID" value="CDR94779.1"/>
    <property type="molecule type" value="Genomic_DNA"/>
</dbReference>
<dbReference type="AlphaFoldDB" id="A0A061D7A0"/>